<keyword evidence="3" id="KW-1185">Reference proteome</keyword>
<feature type="compositionally biased region" description="Low complexity" evidence="1">
    <location>
        <begin position="1914"/>
        <end position="1931"/>
    </location>
</feature>
<name>A0ABR1DTA2_NECAM</name>
<feature type="region of interest" description="Disordered" evidence="1">
    <location>
        <begin position="1168"/>
        <end position="1191"/>
    </location>
</feature>
<proteinExistence type="predicted"/>
<evidence type="ECO:0000256" key="1">
    <source>
        <dbReference type="SAM" id="MobiDB-lite"/>
    </source>
</evidence>
<feature type="compositionally biased region" description="Polar residues" evidence="1">
    <location>
        <begin position="1517"/>
        <end position="1526"/>
    </location>
</feature>
<evidence type="ECO:0000313" key="3">
    <source>
        <dbReference type="Proteomes" id="UP001303046"/>
    </source>
</evidence>
<feature type="region of interest" description="Disordered" evidence="1">
    <location>
        <begin position="1037"/>
        <end position="1112"/>
    </location>
</feature>
<feature type="compositionally biased region" description="Low complexity" evidence="1">
    <location>
        <begin position="1553"/>
        <end position="1564"/>
    </location>
</feature>
<organism evidence="2 3">
    <name type="scientific">Necator americanus</name>
    <name type="common">Human hookworm</name>
    <dbReference type="NCBI Taxonomy" id="51031"/>
    <lineage>
        <taxon>Eukaryota</taxon>
        <taxon>Metazoa</taxon>
        <taxon>Ecdysozoa</taxon>
        <taxon>Nematoda</taxon>
        <taxon>Chromadorea</taxon>
        <taxon>Rhabditida</taxon>
        <taxon>Rhabditina</taxon>
        <taxon>Rhabditomorpha</taxon>
        <taxon>Strongyloidea</taxon>
        <taxon>Ancylostomatidae</taxon>
        <taxon>Bunostominae</taxon>
        <taxon>Necator</taxon>
    </lineage>
</organism>
<feature type="compositionally biased region" description="Polar residues" evidence="1">
    <location>
        <begin position="980"/>
        <end position="994"/>
    </location>
</feature>
<feature type="compositionally biased region" description="Basic and acidic residues" evidence="1">
    <location>
        <begin position="1607"/>
        <end position="1644"/>
    </location>
</feature>
<feature type="compositionally biased region" description="Polar residues" evidence="1">
    <location>
        <begin position="1593"/>
        <end position="1605"/>
    </location>
</feature>
<feature type="compositionally biased region" description="Acidic residues" evidence="1">
    <location>
        <begin position="1850"/>
        <end position="1859"/>
    </location>
</feature>
<evidence type="ECO:0000313" key="2">
    <source>
        <dbReference type="EMBL" id="KAK6753483.1"/>
    </source>
</evidence>
<feature type="compositionally biased region" description="Polar residues" evidence="1">
    <location>
        <begin position="1080"/>
        <end position="1107"/>
    </location>
</feature>
<feature type="region of interest" description="Disordered" evidence="1">
    <location>
        <begin position="1517"/>
        <end position="1786"/>
    </location>
</feature>
<protein>
    <recommendedName>
        <fullName evidence="4">ELYS beta-propeller domain-containing protein</fullName>
    </recommendedName>
</protein>
<comment type="caution">
    <text evidence="2">The sequence shown here is derived from an EMBL/GenBank/DDBJ whole genome shotgun (WGS) entry which is preliminary data.</text>
</comment>
<sequence length="1946" mass="218823">MKVAARVPDPLRQKFLPLDNGFELDYSKLVRTRNGYDLNVKYLMDCSGEFTNFVALYCANTLSIHKLREDGMEAHYIFSEELTIQDVEYFRSSDEGFGLVVALNSAKVPIHPHCVALLRWTGCQLKQLRKLKIEEEITCLKVIVDEPNMSQLQPLLHPRMSSWPHIIAVGTRLAHCYLLHFQLADRHQDIGNTPVTVKLTDGLKPFHSGNQFLYSTVDPSTGHTFAKKLSTELVDVTCISFLEKSRTVLVGFSFGGIMTISLTTCPTIDPLVYPCSAPVKFIAPLEPDDDPRSHLWFFAAYGTTKVKPIQLCLYEVMFPDEEALPLHERSWNRPVFTIKLLIPFHNSTRWISMQNLVRDRAELRCSDDSTRDSFRNGPDKDRSLVFFSYIANDKHGSCLMGGLFDLNAYYYKRLVQSIAHDGTAAQQCAFLSTVHPIPMHHKEEDFSLIKDLAIDTTCITRFISNVSDAEQMFYPSALEISVVHVAGAKKCYQFTLPSLPNQLLSTICADLEMHMADATSASSWLSALGFCRKEAQPITTDQYNNLCFVLCTLVSHQRAVSIVQFIKLSESTELRHLIASWIWEEIDKATKKMHETIEPLFARFSAPLSPAGQKSLAHVHDVFVAGSQILRELINACEREQDETKEYITSLEVQRFATDNLRSYSALIHQLIKSRILPVAEDREIRLAMEKALEERRSKASGQQLYIDKLVARMQRKSPNEPFWLAEGPKWYPPALLNLLAPILLLNIPTKWKGQLLAYYLLDYSHCKRMNDDSPDSHLNLVDVVTKQMHGLLGISKDELWSLYKCWCADNGKRVSEDTSGQGSPGKRLSAQSEVKQMLSIPRPLSVAEEEKLKSLLKYVPFGEFAWQCYLARNNRYDQFVELPIPTYENNEIIVEYRQLLPVMRMLRQNNAPSSSKQISWPSDLKEKIEKFERERCSSIQCTADTAIYNRGKTPKPLNKRQSHIDPSSRKRQLAAPLQEMNTNSSYVSTESDKTTSVAKRALLDLSEEESVSLPRDIPTNTLNTITDILRTPQARARAAAQAESQRKWINKTPETEFQKPAPRSILKSAKTITERAASPSRNRLQFDLPSSSHSSVEQTTTASDSSKQLEKMAQPNFDESFEYEEYSSDSPVIEEGLEGVSEGFIPYISPEHRDDTAEAQLEKSLEVQDEDEIEEDEANVSVEQQDEEEEIEAVHVSKFVLKEKDLQQHEEGEEHAARNITVEYCEERSFEQQDEEDEMEPAEEVEDIIQGYETDRIVVQRVDHGTRRHAELDQVSYKQFEKQDELETLGNNNTHYIYREEQNEGEILDVVPKAKKQPSNTYEVQDENFEYDSVNIVRYESVVTRTAETTSIVERSSTLSIPDGQTFQSVTVEPLLQDVVEVAEEVQDEREEDTAFEATALASGDAAHLSRSPTSADVIDSPIAEPHTKLVDYSLHESSFECTPNLKKSDRLEVASDETSPQPTLELDTVNDDEVSCVGSIHTSQPCTKLKSLSPKDSPLPEVVEQHGVEEIESIPTYTHSSGSRLSDVEVSHEAISSPSAHYDLPVLVDDSGSSPKSTYSSSGARSPHPSEPDSSSGITESKQRSFRKSMSRTSAPATPVRQSQRLREKAAESHNLEEEKRAHDMDSETRKKGITDIVEHRRSPARTRSSTKEAELVTPETPPQSSREDKESDNLSVVQTPTRTLRSRTPSRSRQNDVPTVSTTRTPRRSRRLSETSTASEATITTGSARKSPSRATRSRKVSTSEDEPVTSTRKSPSRRTPTRSMSATKQAKETANVKTKSFGRAAKALQQKFDTINPLGEMDARSYFDNAMAKKSIEPGGSRRRTRSDSEIPDIKSKKSKTLNIEETIEEVEEETATGSSRPPSRRKAAVEQQPENTEAAAVGGKGSTSRSRRASSASVVELSPARTRRTSGSSVSSVGGTPSTPKSPSRRGRPRGIETIPE</sequence>
<feature type="compositionally biased region" description="Basic and acidic residues" evidence="1">
    <location>
        <begin position="1830"/>
        <end position="1840"/>
    </location>
</feature>
<gene>
    <name evidence="2" type="primary">Necator_chrV.g17624</name>
    <name evidence="2" type="ORF">RB195_012834</name>
</gene>
<feature type="region of interest" description="Disordered" evidence="1">
    <location>
        <begin position="1815"/>
        <end position="1946"/>
    </location>
</feature>
<evidence type="ECO:0008006" key="4">
    <source>
        <dbReference type="Google" id="ProtNLM"/>
    </source>
</evidence>
<feature type="region of interest" description="Disordered" evidence="1">
    <location>
        <begin position="950"/>
        <end position="994"/>
    </location>
</feature>
<dbReference type="EMBL" id="JAVFWL010000005">
    <property type="protein sequence ID" value="KAK6753483.1"/>
    <property type="molecule type" value="Genomic_DNA"/>
</dbReference>
<reference evidence="2 3" key="1">
    <citation type="submission" date="2023-08" db="EMBL/GenBank/DDBJ databases">
        <title>A Necator americanus chromosomal reference genome.</title>
        <authorList>
            <person name="Ilik V."/>
            <person name="Petrzelkova K.J."/>
            <person name="Pardy F."/>
            <person name="Fuh T."/>
            <person name="Niatou-Singa F.S."/>
            <person name="Gouil Q."/>
            <person name="Baker L."/>
            <person name="Ritchie M.E."/>
            <person name="Jex A.R."/>
            <person name="Gazzola D."/>
            <person name="Li H."/>
            <person name="Toshio Fujiwara R."/>
            <person name="Zhan B."/>
            <person name="Aroian R.V."/>
            <person name="Pafco B."/>
            <person name="Schwarz E.M."/>
        </authorList>
    </citation>
    <scope>NUCLEOTIDE SEQUENCE [LARGE SCALE GENOMIC DNA]</scope>
    <source>
        <strain evidence="2 3">Aroian</strain>
        <tissue evidence="2">Whole animal</tissue>
    </source>
</reference>
<feature type="compositionally biased region" description="Low complexity" evidence="1">
    <location>
        <begin position="1717"/>
        <end position="1731"/>
    </location>
</feature>
<accession>A0ABR1DTA2</accession>
<dbReference type="Proteomes" id="UP001303046">
    <property type="component" value="Unassembled WGS sequence"/>
</dbReference>